<comment type="caution">
    <text evidence="2">The sequence shown here is derived from an EMBL/GenBank/DDBJ whole genome shotgun (WGS) entry which is preliminary data.</text>
</comment>
<dbReference type="EMBL" id="QYUJ01000014">
    <property type="protein sequence ID" value="RJF72616.1"/>
    <property type="molecule type" value="Genomic_DNA"/>
</dbReference>
<dbReference type="OrthoDB" id="73024at2"/>
<keyword evidence="1" id="KW-0732">Signal</keyword>
<keyword evidence="3" id="KW-1185">Reference proteome</keyword>
<sequence>MTRLLLALLVAGLLPWSAAQDVSATDLSRLKPLPYVVDLAPLPGQTLLLRSVTCQADGKPVTQGRLYLAQLPGHQVRAARIEYNEQGKYVLEHSTTSEKAYQYYARYVTQQQPFSVLTMNTLIGMWRLFGMRFRLENVTYRCALT</sequence>
<reference evidence="2 3" key="1">
    <citation type="submission" date="2018-09" db="EMBL/GenBank/DDBJ databases">
        <authorList>
            <person name="Zhu H."/>
        </authorList>
    </citation>
    <scope>NUCLEOTIDE SEQUENCE [LARGE SCALE GENOMIC DNA]</scope>
    <source>
        <strain evidence="2 3">K2S05-167</strain>
    </source>
</reference>
<evidence type="ECO:0000256" key="1">
    <source>
        <dbReference type="SAM" id="SignalP"/>
    </source>
</evidence>
<evidence type="ECO:0000313" key="3">
    <source>
        <dbReference type="Proteomes" id="UP000286287"/>
    </source>
</evidence>
<dbReference type="AlphaFoldDB" id="A0A418V996"/>
<accession>A0A418V996</accession>
<proteinExistence type="predicted"/>
<evidence type="ECO:0000313" key="2">
    <source>
        <dbReference type="EMBL" id="RJF72616.1"/>
    </source>
</evidence>
<feature type="signal peptide" evidence="1">
    <location>
        <begin position="1"/>
        <end position="19"/>
    </location>
</feature>
<gene>
    <name evidence="2" type="ORF">D3875_14785</name>
</gene>
<dbReference type="RefSeq" id="WP_119764928.1">
    <property type="nucleotide sequence ID" value="NZ_QYUJ01000014.1"/>
</dbReference>
<feature type="chain" id="PRO_5019298012" evidence="1">
    <location>
        <begin position="20"/>
        <end position="145"/>
    </location>
</feature>
<dbReference type="Proteomes" id="UP000286287">
    <property type="component" value="Unassembled WGS sequence"/>
</dbReference>
<protein>
    <submittedName>
        <fullName evidence="2">Uncharacterized protein</fullName>
    </submittedName>
</protein>
<name>A0A418V996_9DEIO</name>
<organism evidence="2 3">
    <name type="scientific">Deinococcus cavernae</name>
    <dbReference type="NCBI Taxonomy" id="2320857"/>
    <lineage>
        <taxon>Bacteria</taxon>
        <taxon>Thermotogati</taxon>
        <taxon>Deinococcota</taxon>
        <taxon>Deinococci</taxon>
        <taxon>Deinococcales</taxon>
        <taxon>Deinococcaceae</taxon>
        <taxon>Deinococcus</taxon>
    </lineage>
</organism>